<dbReference type="Proteomes" id="UP000187465">
    <property type="component" value="Unassembled WGS sequence"/>
</dbReference>
<gene>
    <name evidence="1" type="ORF">BJP51_05685</name>
</gene>
<dbReference type="EMBL" id="MKQP01000056">
    <property type="protein sequence ID" value="OMD23662.1"/>
    <property type="molecule type" value="Genomic_DNA"/>
</dbReference>
<organism evidence="1 2">
    <name type="scientific">Paenibacillus odorifer</name>
    <dbReference type="NCBI Taxonomy" id="189426"/>
    <lineage>
        <taxon>Bacteria</taxon>
        <taxon>Bacillati</taxon>
        <taxon>Bacillota</taxon>
        <taxon>Bacilli</taxon>
        <taxon>Bacillales</taxon>
        <taxon>Paenibacillaceae</taxon>
        <taxon>Paenibacillus</taxon>
    </lineage>
</organism>
<evidence type="ECO:0000313" key="2">
    <source>
        <dbReference type="Proteomes" id="UP000187465"/>
    </source>
</evidence>
<sequence length="131" mass="15595">MLENTCRNLDEHQYSICLKRIYEPAAPEDGYRILVDRLWARGITKPQAALDEWMKEIAPSPELRKWFDHMPERFAAFSDRYIRELEEDPTRVRLAATIRERVLKQDVTLVYAAKDPIHNHANVLYKWLLSR</sequence>
<name>A0A1R0WXV7_9BACL</name>
<accession>A0A1R0WXV7</accession>
<protein>
    <recommendedName>
        <fullName evidence="3">MarR family transcriptional regulator</fullName>
    </recommendedName>
</protein>
<dbReference type="PANTHER" id="PTHR36849:SF1">
    <property type="entry name" value="CYTOPLASMIC PROTEIN"/>
    <property type="match status" value="1"/>
</dbReference>
<reference evidence="1 2" key="1">
    <citation type="submission" date="2016-10" db="EMBL/GenBank/DDBJ databases">
        <title>Paenibacillus species isolates.</title>
        <authorList>
            <person name="Beno S.M."/>
        </authorList>
    </citation>
    <scope>NUCLEOTIDE SEQUENCE [LARGE SCALE GENOMIC DNA]</scope>
    <source>
        <strain evidence="1 2">FSL H7-0604</strain>
    </source>
</reference>
<evidence type="ECO:0000313" key="1">
    <source>
        <dbReference type="EMBL" id="OMD23662.1"/>
    </source>
</evidence>
<dbReference type="InterPro" id="IPR052552">
    <property type="entry name" value="YeaO-like"/>
</dbReference>
<comment type="caution">
    <text evidence="1">The sequence shown here is derived from an EMBL/GenBank/DDBJ whole genome shotgun (WGS) entry which is preliminary data.</text>
</comment>
<proteinExistence type="predicted"/>
<dbReference type="GeneID" id="31572719"/>
<dbReference type="PANTHER" id="PTHR36849">
    <property type="entry name" value="CYTOPLASMIC PROTEIN-RELATED"/>
    <property type="match status" value="1"/>
</dbReference>
<dbReference type="Pfam" id="PF22752">
    <property type="entry name" value="DUF488-N3i"/>
    <property type="match status" value="1"/>
</dbReference>
<dbReference type="AlphaFoldDB" id="A0A1R0WXV7"/>
<evidence type="ECO:0008006" key="3">
    <source>
        <dbReference type="Google" id="ProtNLM"/>
    </source>
</evidence>
<dbReference type="RefSeq" id="WP_051490895.1">
    <property type="nucleotide sequence ID" value="NZ_CP009428.1"/>
</dbReference>